<gene>
    <name evidence="2" type="primary">Hypp9207</name>
    <name evidence="2" type="ORF">BLAG_LOCUS12228</name>
</gene>
<name>A0A8K0EGA7_BRALA</name>
<protein>
    <submittedName>
        <fullName evidence="2">Hypp9207 protein</fullName>
    </submittedName>
</protein>
<dbReference type="EMBL" id="OV696704">
    <property type="protein sequence ID" value="CAH1252033.1"/>
    <property type="molecule type" value="Genomic_DNA"/>
</dbReference>
<keyword evidence="3" id="KW-1185">Reference proteome</keyword>
<sequence length="103" mass="11685">MEKAWSEDECNYNCKAGGGNVEAPAECRSTPPIQLKMSQLKHLPLPSGPCEGRRELEVLSELTDTLDKLENAFKREMGETGDFEEEMRELEDTEADNMFEVEE</sequence>
<accession>A0A8K0EGA7</accession>
<proteinExistence type="predicted"/>
<evidence type="ECO:0000256" key="1">
    <source>
        <dbReference type="SAM" id="MobiDB-lite"/>
    </source>
</evidence>
<dbReference type="AlphaFoldDB" id="A0A8K0EGA7"/>
<evidence type="ECO:0000313" key="2">
    <source>
        <dbReference type="EMBL" id="CAH1252033.1"/>
    </source>
</evidence>
<feature type="region of interest" description="Disordered" evidence="1">
    <location>
        <begin position="80"/>
        <end position="103"/>
    </location>
</feature>
<dbReference type="Proteomes" id="UP000838412">
    <property type="component" value="Chromosome 19"/>
</dbReference>
<organism evidence="2 3">
    <name type="scientific">Branchiostoma lanceolatum</name>
    <name type="common">Common lancelet</name>
    <name type="synonym">Amphioxus lanceolatum</name>
    <dbReference type="NCBI Taxonomy" id="7740"/>
    <lineage>
        <taxon>Eukaryota</taxon>
        <taxon>Metazoa</taxon>
        <taxon>Chordata</taxon>
        <taxon>Cephalochordata</taxon>
        <taxon>Leptocardii</taxon>
        <taxon>Amphioxiformes</taxon>
        <taxon>Branchiostomatidae</taxon>
        <taxon>Branchiostoma</taxon>
    </lineage>
</organism>
<evidence type="ECO:0000313" key="3">
    <source>
        <dbReference type="Proteomes" id="UP000838412"/>
    </source>
</evidence>
<reference evidence="2" key="1">
    <citation type="submission" date="2022-01" db="EMBL/GenBank/DDBJ databases">
        <authorList>
            <person name="Braso-Vives M."/>
        </authorList>
    </citation>
    <scope>NUCLEOTIDE SEQUENCE</scope>
</reference>